<comment type="similarity">
    <text evidence="1">Belongs to the patched family.</text>
</comment>
<dbReference type="InterPro" id="IPR053958">
    <property type="entry name" value="HMGCR/SNAP/NPC1-like_SSD"/>
</dbReference>
<feature type="transmembrane region" description="Helical" evidence="2">
    <location>
        <begin position="889"/>
        <end position="914"/>
    </location>
</feature>
<dbReference type="STRING" id="81824.A9UYX2"/>
<dbReference type="Gene3D" id="1.20.1640.10">
    <property type="entry name" value="Multidrug efflux transporter AcrB transmembrane domain"/>
    <property type="match status" value="2"/>
</dbReference>
<dbReference type="InParanoid" id="A9UYX2"/>
<dbReference type="InterPro" id="IPR000731">
    <property type="entry name" value="SSD"/>
</dbReference>
<feature type="transmembrane region" description="Helical" evidence="2">
    <location>
        <begin position="1292"/>
        <end position="1313"/>
    </location>
</feature>
<keyword evidence="2" id="KW-1133">Transmembrane helix</keyword>
<evidence type="ECO:0000259" key="3">
    <source>
        <dbReference type="PROSITE" id="PS50156"/>
    </source>
</evidence>
<dbReference type="PANTHER" id="PTHR10796">
    <property type="entry name" value="PATCHED-RELATED"/>
    <property type="match status" value="1"/>
</dbReference>
<dbReference type="RefSeq" id="XP_001745711.1">
    <property type="nucleotide sequence ID" value="XM_001745659.1"/>
</dbReference>
<keyword evidence="2" id="KW-0472">Membrane</keyword>
<reference evidence="4 5" key="1">
    <citation type="journal article" date="2008" name="Nature">
        <title>The genome of the choanoflagellate Monosiga brevicollis and the origin of metazoans.</title>
        <authorList>
            <consortium name="JGI Sequencing"/>
            <person name="King N."/>
            <person name="Westbrook M.J."/>
            <person name="Young S.L."/>
            <person name="Kuo A."/>
            <person name="Abedin M."/>
            <person name="Chapman J."/>
            <person name="Fairclough S."/>
            <person name="Hellsten U."/>
            <person name="Isogai Y."/>
            <person name="Letunic I."/>
            <person name="Marr M."/>
            <person name="Pincus D."/>
            <person name="Putnam N."/>
            <person name="Rokas A."/>
            <person name="Wright K.J."/>
            <person name="Zuzow R."/>
            <person name="Dirks W."/>
            <person name="Good M."/>
            <person name="Goodstein D."/>
            <person name="Lemons D."/>
            <person name="Li W."/>
            <person name="Lyons J.B."/>
            <person name="Morris A."/>
            <person name="Nichols S."/>
            <person name="Richter D.J."/>
            <person name="Salamov A."/>
            <person name="Bork P."/>
            <person name="Lim W.A."/>
            <person name="Manning G."/>
            <person name="Miller W.T."/>
            <person name="McGinnis W."/>
            <person name="Shapiro H."/>
            <person name="Tjian R."/>
            <person name="Grigoriev I.V."/>
            <person name="Rokhsar D."/>
        </authorList>
    </citation>
    <scope>NUCLEOTIDE SEQUENCE [LARGE SCALE GENOMIC DNA]</scope>
    <source>
        <strain evidence="5">MX1 / ATCC 50154</strain>
    </source>
</reference>
<gene>
    <name evidence="4" type="primary">Mbre_Patched2</name>
    <name evidence="4" type="ORF">MONBRDRAFT_36995</name>
</gene>
<feature type="transmembrane region" description="Helical" evidence="2">
    <location>
        <begin position="1361"/>
        <end position="1384"/>
    </location>
</feature>
<feature type="transmembrane region" description="Helical" evidence="2">
    <location>
        <begin position="861"/>
        <end position="882"/>
    </location>
</feature>
<dbReference type="SUPFAM" id="SSF82866">
    <property type="entry name" value="Multidrug efflux transporter AcrB transmembrane domain"/>
    <property type="match status" value="2"/>
</dbReference>
<evidence type="ECO:0000256" key="1">
    <source>
        <dbReference type="ARBA" id="ARBA00005585"/>
    </source>
</evidence>
<feature type="transmembrane region" description="Helical" evidence="2">
    <location>
        <begin position="28"/>
        <end position="47"/>
    </location>
</feature>
<dbReference type="OMA" id="YFFGMFF"/>
<dbReference type="EMBL" id="CH991550">
    <property type="protein sequence ID" value="EDQ89682.1"/>
    <property type="molecule type" value="Genomic_DNA"/>
</dbReference>
<feature type="transmembrane region" description="Helical" evidence="2">
    <location>
        <begin position="920"/>
        <end position="944"/>
    </location>
</feature>
<keyword evidence="5" id="KW-1185">Reference proteome</keyword>
<dbReference type="Pfam" id="PF12349">
    <property type="entry name" value="Sterol-sensing"/>
    <property type="match status" value="1"/>
</dbReference>
<dbReference type="GO" id="GO:0016020">
    <property type="term" value="C:membrane"/>
    <property type="evidence" value="ECO:0000318"/>
    <property type="project" value="GO_Central"/>
</dbReference>
<accession>A9UYX2</accession>
<keyword evidence="2" id="KW-0812">Transmembrane</keyword>
<dbReference type="GeneID" id="5890848"/>
<evidence type="ECO:0000313" key="4">
    <source>
        <dbReference type="EMBL" id="EDQ89682.1"/>
    </source>
</evidence>
<dbReference type="InterPro" id="IPR051697">
    <property type="entry name" value="Patched_domain-protein"/>
</dbReference>
<dbReference type="eggNOG" id="KOG1935">
    <property type="taxonomic scope" value="Eukaryota"/>
</dbReference>
<protein>
    <submittedName>
        <fullName evidence="4">Patched like</fullName>
    </submittedName>
</protein>
<evidence type="ECO:0000256" key="2">
    <source>
        <dbReference type="SAM" id="Phobius"/>
    </source>
</evidence>
<feature type="transmembrane region" description="Helical" evidence="2">
    <location>
        <begin position="998"/>
        <end position="1019"/>
    </location>
</feature>
<dbReference type="PANTHER" id="PTHR10796:SF92">
    <property type="entry name" value="PATCHED-RELATED, ISOFORM A"/>
    <property type="match status" value="1"/>
</dbReference>
<feature type="domain" description="SSD" evidence="3">
    <location>
        <begin position="859"/>
        <end position="1019"/>
    </location>
</feature>
<sequence length="1466" mass="158205">MTSTIDHAFAAQTKYFADVGRCTARNRLVQAILFVAGAALMGGMIYGTDFIETQSDLEELYTHNNDKLKTELSINNGYFGGLARQQATIHTSDSGNVATQTSYANGDDVTRQVHTVDLCERPEVPDAFLPNTASLTDNAVYTATRAAALAQCEAAFQSTVTTVFTASGLSDLLLGAGACQVGVAAVLGAALSFAEDNSLDQARLADMWSLFIQDPDATQAELEDAYNTNAGDATRTPAFNTIATVNSTVVLGADVMSAAVTAAFSAQQFYYLADGHIVSATYANLATCTGEFMEGRISNLAETVRGFVIDDYEASSAALAEVRTEFPSITTTEYAIAGLDAAYAVLNQLDDPLDASAETLLTAKHEYMSATDLLWYLIVNATATRDGESYDYQALAIIREDILEQYLTDPTQQGQPPNASAIESEAYATYFSETTSFTNDTYSEIQSASDAVVKAYEYMVKITNEAIPALVDAITKERLAAGTLDFDIMTANHTLRTLPRLWGVDRFPCNRLTPLDPFAEGAFDYPYNLRLLQAVGPAVKLFYEASYFEDFVTASNCYATMVTNPAKQAVYYQGTAGQVWYLGDNLAAMAAAESAYASALASGSSTAAAQTDAFTAFVASPNSFYRDTDGTVILLASGAGTTFLGTTEGQIFAATVMGLVQVAVGTAAQLDGQMRAIITRFGNYGFSQRPSYQELSDTAVRQAISDAILFTSNPDVTVDMCLQGNTESDYSGDTIKACLLTWASSKVPPPLIYGDLPTATVNGTFDQIGAMRSVCLTYNEDHPMFERLINDNFGVNTTSADRLHMHLTHEAAVGEYYEALYQGASGTAFAADSNFSSDNFLYLTERSVDDTIEDASHIDTALVVGAAVVVAFWAALSMVSIYSAVYTHVFLGIWGVIVIALGTAAGLGFSVFIGLDFNPLSLAVVPFMSVGIGVDDMFVLAHAYAREVRQTASVGAVVARAMGEAGPSIAFTTLINFVAFMVASATRVEVVEVFCYQLVIAVIFNFIALFTLFLPVLVWDAYRVLADRAETCIRPCHNQDKALQPGFVEQLFNKYLVPIILSNPGRICILIAFLAWPAVSIWHAATDVQQGLRVSELTAEGTSINDFSVVLEDDFLMFKGDLVIVSSDFPNAQQLSNLVCADNRTDAEVDCLTLVGAFDSPAAAGSSPYTVLKATRGVVYLPNLRDTDDFLDTIRDTRERVDEVSRAYRTANPSDEDYEAFVSSYVFTVWDQYLHSIDDYLLIAGLCLVGVFVASSIFSFSPSTGLLVTLLVFFIQVEVLSLMTVWGVKHNAFSLVNLCIAIAMAVEFTAHIAHQFKATNEESRLERAKASLAWMGPAVFHGFVSSILAVCFIAGNDVPFIVTYFFGMFFCTLVVSVLNAVFLLPVLLSLVGPGGVNVNQYLDEDYASGVESKNDFTMATSARQMTSVAPMSAWEPQGDSSNEHGAEEVDASADIVMSRRFSVHMT</sequence>
<proteinExistence type="inferred from homology"/>
<dbReference type="KEGG" id="mbr:MONBRDRAFT_36995"/>
<evidence type="ECO:0000313" key="5">
    <source>
        <dbReference type="Proteomes" id="UP000001357"/>
    </source>
</evidence>
<feature type="transmembrane region" description="Helical" evidence="2">
    <location>
        <begin position="965"/>
        <end position="986"/>
    </location>
</feature>
<dbReference type="PROSITE" id="PS50156">
    <property type="entry name" value="SSD"/>
    <property type="match status" value="1"/>
</dbReference>
<dbReference type="Proteomes" id="UP000001357">
    <property type="component" value="Unassembled WGS sequence"/>
</dbReference>
<feature type="transmembrane region" description="Helical" evidence="2">
    <location>
        <begin position="1334"/>
        <end position="1355"/>
    </location>
</feature>
<organism evidence="4 5">
    <name type="scientific">Monosiga brevicollis</name>
    <name type="common">Choanoflagellate</name>
    <dbReference type="NCBI Taxonomy" id="81824"/>
    <lineage>
        <taxon>Eukaryota</taxon>
        <taxon>Choanoflagellata</taxon>
        <taxon>Craspedida</taxon>
        <taxon>Salpingoecidae</taxon>
        <taxon>Monosiga</taxon>
    </lineage>
</organism>
<name>A9UYX2_MONBE</name>
<feature type="transmembrane region" description="Helical" evidence="2">
    <location>
        <begin position="1267"/>
        <end position="1286"/>
    </location>
</feature>
<feature type="transmembrane region" description="Helical" evidence="2">
    <location>
        <begin position="1240"/>
        <end position="1260"/>
    </location>
</feature>